<protein>
    <recommendedName>
        <fullName evidence="3">RING-type domain-containing protein</fullName>
    </recommendedName>
</protein>
<organism evidence="4 5">
    <name type="scientific">Blepharisma stoltei</name>
    <dbReference type="NCBI Taxonomy" id="1481888"/>
    <lineage>
        <taxon>Eukaryota</taxon>
        <taxon>Sar</taxon>
        <taxon>Alveolata</taxon>
        <taxon>Ciliophora</taxon>
        <taxon>Postciliodesmatophora</taxon>
        <taxon>Heterotrichea</taxon>
        <taxon>Heterotrichida</taxon>
        <taxon>Blepharismidae</taxon>
        <taxon>Blepharisma</taxon>
    </lineage>
</organism>
<name>A0AAU9K0A1_9CILI</name>
<sequence>MGCFNTKSSNQPKVVQNTSNQSAPQAQPSRPPVAPPHPQIPKPESQEPAKIKVESKLTPDQVKASDFTPVSTQKGLFPYNCPICFKYLSNILVTQCCKNYICHLCISELQTKHVNFEIACPHCKAQPLVVTDVDPNVTVKRYSDSPYATFNNTTNQGNKWISQLPMINEDKDDIDLKEKEQNKSFIAPPEEHQLVPNLYATS</sequence>
<feature type="compositionally biased region" description="Low complexity" evidence="2">
    <location>
        <begin position="19"/>
        <end position="28"/>
    </location>
</feature>
<evidence type="ECO:0000313" key="5">
    <source>
        <dbReference type="Proteomes" id="UP001162131"/>
    </source>
</evidence>
<dbReference type="AlphaFoldDB" id="A0AAU9K0A1"/>
<feature type="region of interest" description="Disordered" evidence="2">
    <location>
        <begin position="1"/>
        <end position="49"/>
    </location>
</feature>
<keyword evidence="5" id="KW-1185">Reference proteome</keyword>
<dbReference type="Gene3D" id="3.30.40.10">
    <property type="entry name" value="Zinc/RING finger domain, C3HC4 (zinc finger)"/>
    <property type="match status" value="1"/>
</dbReference>
<feature type="domain" description="RING-type" evidence="3">
    <location>
        <begin position="81"/>
        <end position="124"/>
    </location>
</feature>
<evidence type="ECO:0000256" key="1">
    <source>
        <dbReference type="PROSITE-ProRule" id="PRU00175"/>
    </source>
</evidence>
<dbReference type="GO" id="GO:0008270">
    <property type="term" value="F:zinc ion binding"/>
    <property type="evidence" value="ECO:0007669"/>
    <property type="project" value="UniProtKB-KW"/>
</dbReference>
<keyword evidence="1" id="KW-0479">Metal-binding</keyword>
<gene>
    <name evidence="4" type="ORF">BSTOLATCC_MIC53735</name>
</gene>
<reference evidence="4" key="1">
    <citation type="submission" date="2021-09" db="EMBL/GenBank/DDBJ databases">
        <authorList>
            <consortium name="AG Swart"/>
            <person name="Singh M."/>
            <person name="Singh A."/>
            <person name="Seah K."/>
            <person name="Emmerich C."/>
        </authorList>
    </citation>
    <scope>NUCLEOTIDE SEQUENCE</scope>
    <source>
        <strain evidence="4">ATCC30299</strain>
    </source>
</reference>
<proteinExistence type="predicted"/>
<feature type="compositionally biased region" description="Pro residues" evidence="2">
    <location>
        <begin position="29"/>
        <end position="41"/>
    </location>
</feature>
<comment type="caution">
    <text evidence="4">The sequence shown here is derived from an EMBL/GenBank/DDBJ whole genome shotgun (WGS) entry which is preliminary data.</text>
</comment>
<keyword evidence="1" id="KW-0862">Zinc</keyword>
<evidence type="ECO:0000259" key="3">
    <source>
        <dbReference type="PROSITE" id="PS50089"/>
    </source>
</evidence>
<accession>A0AAU9K0A1</accession>
<dbReference type="EMBL" id="CAJZBQ010000053">
    <property type="protein sequence ID" value="CAG9331670.1"/>
    <property type="molecule type" value="Genomic_DNA"/>
</dbReference>
<keyword evidence="1" id="KW-0863">Zinc-finger</keyword>
<evidence type="ECO:0000256" key="2">
    <source>
        <dbReference type="SAM" id="MobiDB-lite"/>
    </source>
</evidence>
<dbReference type="SUPFAM" id="SSF57850">
    <property type="entry name" value="RING/U-box"/>
    <property type="match status" value="1"/>
</dbReference>
<dbReference type="InterPro" id="IPR001841">
    <property type="entry name" value="Znf_RING"/>
</dbReference>
<evidence type="ECO:0000313" key="4">
    <source>
        <dbReference type="EMBL" id="CAG9331670.1"/>
    </source>
</evidence>
<feature type="compositionally biased region" description="Polar residues" evidence="2">
    <location>
        <begin position="1"/>
        <end position="18"/>
    </location>
</feature>
<dbReference type="PROSITE" id="PS50089">
    <property type="entry name" value="ZF_RING_2"/>
    <property type="match status" value="1"/>
</dbReference>
<dbReference type="InterPro" id="IPR013083">
    <property type="entry name" value="Znf_RING/FYVE/PHD"/>
</dbReference>
<dbReference type="Proteomes" id="UP001162131">
    <property type="component" value="Unassembled WGS sequence"/>
</dbReference>